<comment type="caution">
    <text evidence="5">The sequence shown here is derived from an EMBL/GenBank/DDBJ whole genome shotgun (WGS) entry which is preliminary data.</text>
</comment>
<keyword evidence="2 3" id="KW-0408">Iron</keyword>
<dbReference type="SUPFAM" id="SSF48695">
    <property type="entry name" value="Multiheme cytochromes"/>
    <property type="match status" value="1"/>
</dbReference>
<dbReference type="GO" id="GO:0046872">
    <property type="term" value="F:metal ion binding"/>
    <property type="evidence" value="ECO:0007669"/>
    <property type="project" value="UniProtKB-KW"/>
</dbReference>
<proteinExistence type="predicted"/>
<evidence type="ECO:0000256" key="1">
    <source>
        <dbReference type="ARBA" id="ARBA00022723"/>
    </source>
</evidence>
<keyword evidence="1 3" id="KW-0479">Metal-binding</keyword>
<sequence>MSTYVFPDAGPYTPESIAIGNARQIELWARSAHADAGAEAFSHWDEDGEIPGACAACHSGQGFRAFHGLDGSTPGPLQSPVPTGGVVDCETCHNPGLATIETVTLPSGVAHPAEAAEVPCLTCHTGRAAGERVAGATADMPDDAVNPELSFVNPHYKIAGATWLGGYGGVGYHYPGKTYSGRFLHAKPVATCLSCHEPHALTVNEAICLTCHQTGQPDEIRISRQSYDGSGDTEKGIAADIRANSDLLMREMTAYAEEIAGIGLLYDGARYPYFFADANLDGVADQSDGRPVAYNGWTPRLLRAAYNWKVVNADPGIHVHNPHYALELLYDSTEALATARGADFAAMGLLR</sequence>
<dbReference type="Gene3D" id="1.10.1130.10">
    <property type="entry name" value="Flavocytochrome C3, Chain A"/>
    <property type="match status" value="1"/>
</dbReference>
<evidence type="ECO:0000313" key="5">
    <source>
        <dbReference type="EMBL" id="MZR14983.1"/>
    </source>
</evidence>
<accession>A0A845MAC6</accession>
<organism evidence="5 6">
    <name type="scientific">Maritimibacter harenae</name>
    <dbReference type="NCBI Taxonomy" id="2606218"/>
    <lineage>
        <taxon>Bacteria</taxon>
        <taxon>Pseudomonadati</taxon>
        <taxon>Pseudomonadota</taxon>
        <taxon>Alphaproteobacteria</taxon>
        <taxon>Rhodobacterales</taxon>
        <taxon>Roseobacteraceae</taxon>
        <taxon>Maritimibacter</taxon>
    </lineage>
</organism>
<evidence type="ECO:0000313" key="6">
    <source>
        <dbReference type="Proteomes" id="UP000467322"/>
    </source>
</evidence>
<dbReference type="EMBL" id="WTUX01000019">
    <property type="protein sequence ID" value="MZR14983.1"/>
    <property type="molecule type" value="Genomic_DNA"/>
</dbReference>
<dbReference type="InterPro" id="IPR009056">
    <property type="entry name" value="Cyt_c-like_dom"/>
</dbReference>
<reference evidence="5 6" key="1">
    <citation type="submission" date="2019-12" db="EMBL/GenBank/DDBJ databases">
        <title>Maritimibacter sp. nov. sp. isolated from sea sand.</title>
        <authorList>
            <person name="Kim J."/>
            <person name="Jeong S.E."/>
            <person name="Jung H.S."/>
            <person name="Jeon C.O."/>
        </authorList>
    </citation>
    <scope>NUCLEOTIDE SEQUENCE [LARGE SCALE GENOMIC DNA]</scope>
    <source>
        <strain evidence="5 6">DP07</strain>
    </source>
</reference>
<feature type="domain" description="Cytochrome c" evidence="4">
    <location>
        <begin position="32"/>
        <end position="156"/>
    </location>
</feature>
<dbReference type="GO" id="GO:0020037">
    <property type="term" value="F:heme binding"/>
    <property type="evidence" value="ECO:0007669"/>
    <property type="project" value="InterPro"/>
</dbReference>
<dbReference type="InterPro" id="IPR036280">
    <property type="entry name" value="Multihaem_cyt_sf"/>
</dbReference>
<dbReference type="GO" id="GO:0009055">
    <property type="term" value="F:electron transfer activity"/>
    <property type="evidence" value="ECO:0007669"/>
    <property type="project" value="InterPro"/>
</dbReference>
<protein>
    <submittedName>
        <fullName evidence="5">Cytochrome C</fullName>
    </submittedName>
</protein>
<evidence type="ECO:0000259" key="4">
    <source>
        <dbReference type="PROSITE" id="PS51007"/>
    </source>
</evidence>
<dbReference type="Gene3D" id="1.20.140.10">
    <property type="entry name" value="Butyryl-CoA Dehydrogenase, subunit A, domain 3"/>
    <property type="match status" value="1"/>
</dbReference>
<evidence type="ECO:0000256" key="2">
    <source>
        <dbReference type="ARBA" id="ARBA00023004"/>
    </source>
</evidence>
<dbReference type="AlphaFoldDB" id="A0A845MAC6"/>
<keyword evidence="6" id="KW-1185">Reference proteome</keyword>
<dbReference type="PROSITE" id="PS51007">
    <property type="entry name" value="CYTC"/>
    <property type="match status" value="1"/>
</dbReference>
<evidence type="ECO:0000256" key="3">
    <source>
        <dbReference type="PROSITE-ProRule" id="PRU00433"/>
    </source>
</evidence>
<keyword evidence="3" id="KW-0349">Heme</keyword>
<dbReference type="Proteomes" id="UP000467322">
    <property type="component" value="Unassembled WGS sequence"/>
</dbReference>
<name>A0A845MAC6_9RHOB</name>
<gene>
    <name evidence="5" type="ORF">GQE99_18335</name>
</gene>